<keyword evidence="2" id="KW-1185">Reference proteome</keyword>
<sequence length="359" mass="39687">MATDDNTTLFDLVDTSGKVNEVYNGVLYGVLLCLTAPGSSARRWLDTSGDTAPRDGKRALLEVTKRLLPRAEKPLGHVADLTDIKFPADIDPEPLILEYYTALAKDVDIDNLNLEDIFTHMMQVSDLSRAFECNIETALNTLNELKTAVANQDRPLHRDAARTHPSYQEACDFHLANGGTLTIAKTQTAYNHADGQRFAHLCVNYKMPEERYDAEPFSFTKRGDVGLRAHYAGLTLKVAASDPSSGTVSIPPEPEPQLSMHHAFITPPADEPVVLEEPPLYPLPSIIPEPPFHESFMDKIMVDSNLVTETDPEPGRILSMHGMTAPSGVFENDKDIAVIDSTQPCRIAQLKVHFVPWKT</sequence>
<evidence type="ECO:0000313" key="1">
    <source>
        <dbReference type="EMBL" id="KAK3272253.1"/>
    </source>
</evidence>
<dbReference type="AlphaFoldDB" id="A0AAE0L4Y6"/>
<accession>A0AAE0L4Y6</accession>
<gene>
    <name evidence="1" type="ORF">CYMTET_19439</name>
</gene>
<evidence type="ECO:0000313" key="2">
    <source>
        <dbReference type="Proteomes" id="UP001190700"/>
    </source>
</evidence>
<organism evidence="1 2">
    <name type="scientific">Cymbomonas tetramitiformis</name>
    <dbReference type="NCBI Taxonomy" id="36881"/>
    <lineage>
        <taxon>Eukaryota</taxon>
        <taxon>Viridiplantae</taxon>
        <taxon>Chlorophyta</taxon>
        <taxon>Pyramimonadophyceae</taxon>
        <taxon>Pyramimonadales</taxon>
        <taxon>Pyramimonadaceae</taxon>
        <taxon>Cymbomonas</taxon>
    </lineage>
</organism>
<protein>
    <submittedName>
        <fullName evidence="1">Uncharacterized protein</fullName>
    </submittedName>
</protein>
<name>A0AAE0L4Y6_9CHLO</name>
<dbReference type="Proteomes" id="UP001190700">
    <property type="component" value="Unassembled WGS sequence"/>
</dbReference>
<comment type="caution">
    <text evidence="1">The sequence shown here is derived from an EMBL/GenBank/DDBJ whole genome shotgun (WGS) entry which is preliminary data.</text>
</comment>
<reference evidence="1 2" key="1">
    <citation type="journal article" date="2015" name="Genome Biol. Evol.">
        <title>Comparative Genomics of a Bacterivorous Green Alga Reveals Evolutionary Causalities and Consequences of Phago-Mixotrophic Mode of Nutrition.</title>
        <authorList>
            <person name="Burns J.A."/>
            <person name="Paasch A."/>
            <person name="Narechania A."/>
            <person name="Kim E."/>
        </authorList>
    </citation>
    <scope>NUCLEOTIDE SEQUENCE [LARGE SCALE GENOMIC DNA]</scope>
    <source>
        <strain evidence="1 2">PLY_AMNH</strain>
    </source>
</reference>
<proteinExistence type="predicted"/>
<dbReference type="EMBL" id="LGRX02009072">
    <property type="protein sequence ID" value="KAK3272253.1"/>
    <property type="molecule type" value="Genomic_DNA"/>
</dbReference>